<dbReference type="EMBL" id="CP028918">
    <property type="protein sequence ID" value="AWB49994.1"/>
    <property type="molecule type" value="Genomic_DNA"/>
</dbReference>
<proteinExistence type="predicted"/>
<sequence length="513" mass="53067">MKFRLLAGSTALATLLAQAAFADVTPAQVWQDWQDLSASYGQVLTPGKVDDQGDAIVITDLAIISDQGDVKASGTIGEVRFADNGDGSVKITMSESYPLTVTVPAEEAGGNPTTISLLVEQPGLVVTAAGDEVETSYDFAGPSVRLSLTGVEGVKAEAMDVTAAASLVNVAGKYIFAPNGDKRSLNSSFSADSLTLDVAGNDPDPTPSVDGSAAGASALKVNFVMADITGTTSGTLLDAAAMADMAAALKAGFATDGSFEAGKTSYDIDVTDATGNTKITGTGETTGLAFAMDDTRLSYSGSATGVTTTMTSPELPFPSVAVSYAEAGFGFLMPVSPTDAPADFSLMTRLVDFTISDEVWDLFDPTKQLSRDPATLIIDTKGTATLTANLFDTAAMEAAGTTPPGELNSLEVTELQAKIAGADLTGKGAFTFDNSDLTTYDGMPVPTGKMDLKLTGGNALMDKLVAMGLMPEDQVMGFRMMLSMFANATGEDELTSTLEFKDKGFFANGQRLQ</sequence>
<keyword evidence="1" id="KW-0732">Signal</keyword>
<feature type="signal peptide" evidence="1">
    <location>
        <begin position="1"/>
        <end position="22"/>
    </location>
</feature>
<keyword evidence="3" id="KW-1185">Reference proteome</keyword>
<evidence type="ECO:0000313" key="3">
    <source>
        <dbReference type="Proteomes" id="UP000244496"/>
    </source>
</evidence>
<dbReference type="AlphaFoldDB" id="A0A2S0UQA5"/>
<evidence type="ECO:0008006" key="4">
    <source>
        <dbReference type="Google" id="ProtNLM"/>
    </source>
</evidence>
<dbReference type="Proteomes" id="UP000244496">
    <property type="component" value="Chromosome"/>
</dbReference>
<dbReference type="Pfam" id="PF09898">
    <property type="entry name" value="DUF2125"/>
    <property type="match status" value="1"/>
</dbReference>
<dbReference type="InterPro" id="IPR018666">
    <property type="entry name" value="DUF2125"/>
</dbReference>
<dbReference type="RefSeq" id="WP_108436806.1">
    <property type="nucleotide sequence ID" value="NZ_CP028918.1"/>
</dbReference>
<name>A0A2S0UQA5_9RHOB</name>
<accession>A0A2S0UQA5</accession>
<protein>
    <recommendedName>
        <fullName evidence="4">DUF2125 domain-containing protein</fullName>
    </recommendedName>
</protein>
<reference evidence="2 3" key="1">
    <citation type="submission" date="2018-04" db="EMBL/GenBank/DDBJ databases">
        <title>Genome sequencing of Gemmobacter.</title>
        <authorList>
            <person name="Yi H."/>
            <person name="Baek M.-G."/>
        </authorList>
    </citation>
    <scope>NUCLEOTIDE SEQUENCE [LARGE SCALE GENOMIC DNA]</scope>
    <source>
        <strain evidence="2 3">HYN0069</strain>
    </source>
</reference>
<feature type="chain" id="PRO_5015646929" description="DUF2125 domain-containing protein" evidence="1">
    <location>
        <begin position="23"/>
        <end position="513"/>
    </location>
</feature>
<evidence type="ECO:0000256" key="1">
    <source>
        <dbReference type="SAM" id="SignalP"/>
    </source>
</evidence>
<dbReference type="KEGG" id="geh:HYN69_17120"/>
<dbReference type="OrthoDB" id="7791409at2"/>
<organism evidence="2 3">
    <name type="scientific">Paragemmobacter aquarius</name>
    <dbReference type="NCBI Taxonomy" id="2169400"/>
    <lineage>
        <taxon>Bacteria</taxon>
        <taxon>Pseudomonadati</taxon>
        <taxon>Pseudomonadota</taxon>
        <taxon>Alphaproteobacteria</taxon>
        <taxon>Rhodobacterales</taxon>
        <taxon>Paracoccaceae</taxon>
        <taxon>Paragemmobacter</taxon>
    </lineage>
</organism>
<evidence type="ECO:0000313" key="2">
    <source>
        <dbReference type="EMBL" id="AWB49994.1"/>
    </source>
</evidence>
<gene>
    <name evidence="2" type="ORF">HYN69_17120</name>
</gene>